<organism evidence="6 7">
    <name type="scientific">Asparagus officinalis</name>
    <name type="common">Garden asparagus</name>
    <dbReference type="NCBI Taxonomy" id="4686"/>
    <lineage>
        <taxon>Eukaryota</taxon>
        <taxon>Viridiplantae</taxon>
        <taxon>Streptophyta</taxon>
        <taxon>Embryophyta</taxon>
        <taxon>Tracheophyta</taxon>
        <taxon>Spermatophyta</taxon>
        <taxon>Magnoliopsida</taxon>
        <taxon>Liliopsida</taxon>
        <taxon>Asparagales</taxon>
        <taxon>Asparagaceae</taxon>
        <taxon>Asparagoideae</taxon>
        <taxon>Asparagus</taxon>
    </lineage>
</organism>
<dbReference type="OMA" id="NVTIMSA"/>
<dbReference type="AlphaFoldDB" id="A0A5P1FU11"/>
<evidence type="ECO:0000313" key="7">
    <source>
        <dbReference type="Proteomes" id="UP000243459"/>
    </source>
</evidence>
<dbReference type="PANTHER" id="PTHR44067">
    <property type="entry name" value="S-ADENOSYL-L-METHIONINE-DEPENDENT METHYLTRANSFERASE SUPERFAMILY PROTEIN-RELATED"/>
    <property type="match status" value="1"/>
</dbReference>
<sequence length="169" mass="18477">MCPPRRGGIDRVDFGTGASGDFAAVMADRNVTIMSASSLSDDVDGVLSRGVFPLVMSSAMRFPFYDGIFDLVHTTKGLDEGGAEGMGLGKAEAMEFLMFDIDRVLRAGGFFWLDNYLCVDDERKRTVTRLIERFGYKKLKWVVGEKADSSGKGKAQVYLSAVLQKPARG</sequence>
<reference evidence="7" key="1">
    <citation type="journal article" date="2017" name="Nat. Commun.">
        <title>The asparagus genome sheds light on the origin and evolution of a young Y chromosome.</title>
        <authorList>
            <person name="Harkess A."/>
            <person name="Zhou J."/>
            <person name="Xu C."/>
            <person name="Bowers J.E."/>
            <person name="Van der Hulst R."/>
            <person name="Ayyampalayam S."/>
            <person name="Mercati F."/>
            <person name="Riccardi P."/>
            <person name="McKain M.R."/>
            <person name="Kakrana A."/>
            <person name="Tang H."/>
            <person name="Ray J."/>
            <person name="Groenendijk J."/>
            <person name="Arikit S."/>
            <person name="Mathioni S.M."/>
            <person name="Nakano M."/>
            <person name="Shan H."/>
            <person name="Telgmann-Rauber A."/>
            <person name="Kanno A."/>
            <person name="Yue Z."/>
            <person name="Chen H."/>
            <person name="Li W."/>
            <person name="Chen Y."/>
            <person name="Xu X."/>
            <person name="Zhang Y."/>
            <person name="Luo S."/>
            <person name="Chen H."/>
            <person name="Gao J."/>
            <person name="Mao Z."/>
            <person name="Pires J.C."/>
            <person name="Luo M."/>
            <person name="Kudrna D."/>
            <person name="Wing R.A."/>
            <person name="Meyers B.C."/>
            <person name="Yi K."/>
            <person name="Kong H."/>
            <person name="Lavrijsen P."/>
            <person name="Sunseri F."/>
            <person name="Falavigna A."/>
            <person name="Ye Y."/>
            <person name="Leebens-Mack J.H."/>
            <person name="Chen G."/>
        </authorList>
    </citation>
    <scope>NUCLEOTIDE SEQUENCE [LARGE SCALE GENOMIC DNA]</scope>
    <source>
        <strain evidence="7">cv. DH0086</strain>
    </source>
</reference>
<keyword evidence="3" id="KW-0489">Methyltransferase</keyword>
<dbReference type="InterPro" id="IPR029063">
    <property type="entry name" value="SAM-dependent_MTases_sf"/>
</dbReference>
<keyword evidence="4" id="KW-0812">Transmembrane</keyword>
<evidence type="ECO:0000256" key="1">
    <source>
        <dbReference type="ARBA" id="ARBA00004606"/>
    </source>
</evidence>
<dbReference type="PANTHER" id="PTHR44067:SF3">
    <property type="entry name" value="OS06G0138600 PROTEIN"/>
    <property type="match status" value="1"/>
</dbReference>
<evidence type="ECO:0000256" key="3">
    <source>
        <dbReference type="ARBA" id="ARBA00022603"/>
    </source>
</evidence>
<dbReference type="Gramene" id="ONK80201">
    <property type="protein sequence ID" value="ONK80201"/>
    <property type="gene ID" value="A4U43_C01F15010"/>
</dbReference>
<keyword evidence="4" id="KW-0735">Signal-anchor</keyword>
<name>A0A5P1FU11_ASPOF</name>
<dbReference type="Pfam" id="PF03141">
    <property type="entry name" value="Methyltransf_29"/>
    <property type="match status" value="1"/>
</dbReference>
<evidence type="ECO:0008006" key="8">
    <source>
        <dbReference type="Google" id="ProtNLM"/>
    </source>
</evidence>
<evidence type="ECO:0000256" key="5">
    <source>
        <dbReference type="ARBA" id="ARBA00037847"/>
    </source>
</evidence>
<dbReference type="GO" id="GO:0008168">
    <property type="term" value="F:methyltransferase activity"/>
    <property type="evidence" value="ECO:0007669"/>
    <property type="project" value="UniProtKB-KW"/>
</dbReference>
<evidence type="ECO:0000256" key="2">
    <source>
        <dbReference type="ARBA" id="ARBA00008361"/>
    </source>
</evidence>
<dbReference type="GO" id="GO:0032259">
    <property type="term" value="P:methylation"/>
    <property type="evidence" value="ECO:0007669"/>
    <property type="project" value="UniProtKB-KW"/>
</dbReference>
<dbReference type="GO" id="GO:0012505">
    <property type="term" value="C:endomembrane system"/>
    <property type="evidence" value="ECO:0007669"/>
    <property type="project" value="UniProtKB-SubCell"/>
</dbReference>
<dbReference type="GO" id="GO:0016020">
    <property type="term" value="C:membrane"/>
    <property type="evidence" value="ECO:0007669"/>
    <property type="project" value="UniProtKB-SubCell"/>
</dbReference>
<dbReference type="Proteomes" id="UP000243459">
    <property type="component" value="Chromosome 1"/>
</dbReference>
<proteinExistence type="inferred from homology"/>
<dbReference type="InterPro" id="IPR004159">
    <property type="entry name" value="Put_SAM_MeTrfase"/>
</dbReference>
<protein>
    <recommendedName>
        <fullName evidence="8">Methyltransferase type 11 domain-containing protein</fullName>
    </recommendedName>
</protein>
<dbReference type="InterPro" id="IPR053223">
    <property type="entry name" value="Prob_Methyltransferase"/>
</dbReference>
<comment type="similarity">
    <text evidence="2">Belongs to the methyltransferase superfamily.</text>
</comment>
<dbReference type="EMBL" id="CM007381">
    <property type="protein sequence ID" value="ONK80201.1"/>
    <property type="molecule type" value="Genomic_DNA"/>
</dbReference>
<evidence type="ECO:0000313" key="6">
    <source>
        <dbReference type="EMBL" id="ONK80201.1"/>
    </source>
</evidence>
<evidence type="ECO:0000256" key="4">
    <source>
        <dbReference type="ARBA" id="ARBA00022968"/>
    </source>
</evidence>
<dbReference type="SUPFAM" id="SSF53335">
    <property type="entry name" value="S-adenosyl-L-methionine-dependent methyltransferases"/>
    <property type="match status" value="1"/>
</dbReference>
<gene>
    <name evidence="6" type="ORF">A4U43_C01F15010</name>
</gene>
<keyword evidence="7" id="KW-1185">Reference proteome</keyword>
<comment type="subcellular location">
    <subcellularLocation>
        <location evidence="5">Endomembrane system</location>
        <topology evidence="5">Single-pass membrane protein</topology>
    </subcellularLocation>
    <subcellularLocation>
        <location evidence="1">Membrane</location>
        <topology evidence="1">Single-pass type II membrane protein</topology>
    </subcellularLocation>
</comment>
<keyword evidence="3" id="KW-0808">Transferase</keyword>
<accession>A0A5P1FU11</accession>